<gene>
    <name evidence="3" type="ORF">GGQ57_003606</name>
</gene>
<name>A0ABR6KQD3_9BACT</name>
<evidence type="ECO:0000259" key="2">
    <source>
        <dbReference type="Pfam" id="PF05168"/>
    </source>
</evidence>
<dbReference type="Gene3D" id="1.20.120.330">
    <property type="entry name" value="Nucleotidyltransferases domain 2"/>
    <property type="match status" value="1"/>
</dbReference>
<dbReference type="PANTHER" id="PTHR36565">
    <property type="entry name" value="UPF0332 PROTEIN TM_1000"/>
    <property type="match status" value="1"/>
</dbReference>
<dbReference type="Pfam" id="PF05168">
    <property type="entry name" value="HEPN"/>
    <property type="match status" value="1"/>
</dbReference>
<comment type="caution">
    <text evidence="3">The sequence shown here is derived from an EMBL/GenBank/DDBJ whole genome shotgun (WGS) entry which is preliminary data.</text>
</comment>
<reference evidence="3 4" key="1">
    <citation type="submission" date="2020-08" db="EMBL/GenBank/DDBJ databases">
        <title>Genomic Encyclopedia of Type Strains, Phase IV (KMG-IV): sequencing the most valuable type-strain genomes for metagenomic binning, comparative biology and taxonomic classification.</title>
        <authorList>
            <person name="Goeker M."/>
        </authorList>
    </citation>
    <scope>NUCLEOTIDE SEQUENCE [LARGE SCALE GENOMIC DNA]</scope>
    <source>
        <strain evidence="3 4">DSM 102983</strain>
    </source>
</reference>
<dbReference type="InterPro" id="IPR052226">
    <property type="entry name" value="UPF0332_toxin"/>
</dbReference>
<sequence>MNEELRNEIIQYRMEAAEALLKEIDSHINNGFYNTAVNRMYYACFYSVSALLLHQMIDGVKTHEGVRQMFGKHFINTGVLPKDFGKFYTILFAKRSAADYEDFLNYDKEAVMELQPRTEDFVKTIHDLISK</sequence>
<feature type="domain" description="HEPN" evidence="2">
    <location>
        <begin position="11"/>
        <end position="125"/>
    </location>
</feature>
<keyword evidence="4" id="KW-1185">Reference proteome</keyword>
<evidence type="ECO:0000313" key="4">
    <source>
        <dbReference type="Proteomes" id="UP000533637"/>
    </source>
</evidence>
<dbReference type="PANTHER" id="PTHR36565:SF1">
    <property type="entry name" value="UPF0332 PROTEIN TM_1000"/>
    <property type="match status" value="1"/>
</dbReference>
<evidence type="ECO:0000313" key="3">
    <source>
        <dbReference type="EMBL" id="MBB4623690.1"/>
    </source>
</evidence>
<organism evidence="3 4">
    <name type="scientific">Parabacteroides faecis</name>
    <dbReference type="NCBI Taxonomy" id="1217282"/>
    <lineage>
        <taxon>Bacteria</taxon>
        <taxon>Pseudomonadati</taxon>
        <taxon>Bacteroidota</taxon>
        <taxon>Bacteroidia</taxon>
        <taxon>Bacteroidales</taxon>
        <taxon>Tannerellaceae</taxon>
        <taxon>Parabacteroides</taxon>
    </lineage>
</organism>
<dbReference type="Proteomes" id="UP000533637">
    <property type="component" value="Unassembled WGS sequence"/>
</dbReference>
<dbReference type="InterPro" id="IPR007842">
    <property type="entry name" value="HEPN_dom"/>
</dbReference>
<proteinExistence type="inferred from homology"/>
<comment type="similarity">
    <text evidence="1">Belongs to the UPF0332 family.</text>
</comment>
<accession>A0ABR6KQD3</accession>
<dbReference type="EMBL" id="JACHOC010000007">
    <property type="protein sequence ID" value="MBB4623690.1"/>
    <property type="molecule type" value="Genomic_DNA"/>
</dbReference>
<evidence type="ECO:0000256" key="1">
    <source>
        <dbReference type="ARBA" id="ARBA00038248"/>
    </source>
</evidence>
<dbReference type="RefSeq" id="WP_122373243.1">
    <property type="nucleotide sequence ID" value="NZ_BMPB01000008.1"/>
</dbReference>
<protein>
    <submittedName>
        <fullName evidence="3">Uncharacterized protein (UPF0332 family)</fullName>
    </submittedName>
</protein>